<reference evidence="2" key="2">
    <citation type="submission" date="2019-07" db="EMBL/GenBank/DDBJ databases">
        <authorList>
            <person name="Seetharam A."/>
            <person name="Woodhouse M."/>
            <person name="Cannon E."/>
        </authorList>
    </citation>
    <scope>NUCLEOTIDE SEQUENCE [LARGE SCALE GENOMIC DNA]</scope>
    <source>
        <strain evidence="2">cv. B73</strain>
    </source>
</reference>
<feature type="transmembrane region" description="Helical" evidence="1">
    <location>
        <begin position="72"/>
        <end position="92"/>
    </location>
</feature>
<dbReference type="EnsemblPlants" id="Zm00001eb244440_T001">
    <property type="protein sequence ID" value="Zm00001eb244440_P001"/>
    <property type="gene ID" value="Zm00001eb244440"/>
</dbReference>
<keyword evidence="1" id="KW-1133">Transmembrane helix</keyword>
<keyword evidence="3" id="KW-1185">Reference proteome</keyword>
<keyword evidence="1" id="KW-0812">Transmembrane</keyword>
<evidence type="ECO:0000313" key="2">
    <source>
        <dbReference type="EnsemblPlants" id="Zm00001eb244440_P001"/>
    </source>
</evidence>
<evidence type="ECO:0000313" key="3">
    <source>
        <dbReference type="Proteomes" id="UP000007305"/>
    </source>
</evidence>
<dbReference type="PANTHER" id="PTHR33573">
    <property type="entry name" value="CASP-LIKE PROTEIN 4A4"/>
    <property type="match status" value="1"/>
</dbReference>
<keyword evidence="1" id="KW-0472">Membrane</keyword>
<dbReference type="AlphaFoldDB" id="A0A804PJX9"/>
<evidence type="ECO:0008006" key="4">
    <source>
        <dbReference type="Google" id="ProtNLM"/>
    </source>
</evidence>
<feature type="transmembrane region" description="Helical" evidence="1">
    <location>
        <begin position="121"/>
        <end position="141"/>
    </location>
</feature>
<reference evidence="2" key="3">
    <citation type="submission" date="2021-05" db="UniProtKB">
        <authorList>
            <consortium name="EnsemblPlants"/>
        </authorList>
    </citation>
    <scope>IDENTIFICATION</scope>
    <source>
        <strain evidence="2">cv. B73</strain>
    </source>
</reference>
<dbReference type="PANTHER" id="PTHR33573:SF3">
    <property type="entry name" value="CASP-LIKE PROTEIN"/>
    <property type="match status" value="1"/>
</dbReference>
<proteinExistence type="predicted"/>
<organism evidence="2 3">
    <name type="scientific">Zea mays</name>
    <name type="common">Maize</name>
    <dbReference type="NCBI Taxonomy" id="4577"/>
    <lineage>
        <taxon>Eukaryota</taxon>
        <taxon>Viridiplantae</taxon>
        <taxon>Streptophyta</taxon>
        <taxon>Embryophyta</taxon>
        <taxon>Tracheophyta</taxon>
        <taxon>Spermatophyta</taxon>
        <taxon>Magnoliopsida</taxon>
        <taxon>Liliopsida</taxon>
        <taxon>Poales</taxon>
        <taxon>Poaceae</taxon>
        <taxon>PACMAD clade</taxon>
        <taxon>Panicoideae</taxon>
        <taxon>Andropogonodae</taxon>
        <taxon>Andropogoneae</taxon>
        <taxon>Tripsacinae</taxon>
        <taxon>Zea</taxon>
    </lineage>
</organism>
<name>A0A804PJX9_MAIZE</name>
<reference evidence="3" key="1">
    <citation type="journal article" date="2009" name="Science">
        <title>The B73 maize genome: complexity, diversity, and dynamics.</title>
        <authorList>
            <person name="Schnable P.S."/>
            <person name="Ware D."/>
            <person name="Fulton R.S."/>
            <person name="Stein J.C."/>
            <person name="Wei F."/>
            <person name="Pasternak S."/>
            <person name="Liang C."/>
            <person name="Zhang J."/>
            <person name="Fulton L."/>
            <person name="Graves T.A."/>
            <person name="Minx P."/>
            <person name="Reily A.D."/>
            <person name="Courtney L."/>
            <person name="Kruchowski S.S."/>
            <person name="Tomlinson C."/>
            <person name="Strong C."/>
            <person name="Delehaunty K."/>
            <person name="Fronick C."/>
            <person name="Courtney B."/>
            <person name="Rock S.M."/>
            <person name="Belter E."/>
            <person name="Du F."/>
            <person name="Kim K."/>
            <person name="Abbott R.M."/>
            <person name="Cotton M."/>
            <person name="Levy A."/>
            <person name="Marchetto P."/>
            <person name="Ochoa K."/>
            <person name="Jackson S.M."/>
            <person name="Gillam B."/>
            <person name="Chen W."/>
            <person name="Yan L."/>
            <person name="Higginbotham J."/>
            <person name="Cardenas M."/>
            <person name="Waligorski J."/>
            <person name="Applebaum E."/>
            <person name="Phelps L."/>
            <person name="Falcone J."/>
            <person name="Kanchi K."/>
            <person name="Thane T."/>
            <person name="Scimone A."/>
            <person name="Thane N."/>
            <person name="Henke J."/>
            <person name="Wang T."/>
            <person name="Ruppert J."/>
            <person name="Shah N."/>
            <person name="Rotter K."/>
            <person name="Hodges J."/>
            <person name="Ingenthron E."/>
            <person name="Cordes M."/>
            <person name="Kohlberg S."/>
            <person name="Sgro J."/>
            <person name="Delgado B."/>
            <person name="Mead K."/>
            <person name="Chinwalla A."/>
            <person name="Leonard S."/>
            <person name="Crouse K."/>
            <person name="Collura K."/>
            <person name="Kudrna D."/>
            <person name="Currie J."/>
            <person name="He R."/>
            <person name="Angelova A."/>
            <person name="Rajasekar S."/>
            <person name="Mueller T."/>
            <person name="Lomeli R."/>
            <person name="Scara G."/>
            <person name="Ko A."/>
            <person name="Delaney K."/>
            <person name="Wissotski M."/>
            <person name="Lopez G."/>
            <person name="Campos D."/>
            <person name="Braidotti M."/>
            <person name="Ashley E."/>
            <person name="Golser W."/>
            <person name="Kim H."/>
            <person name="Lee S."/>
            <person name="Lin J."/>
            <person name="Dujmic Z."/>
            <person name="Kim W."/>
            <person name="Talag J."/>
            <person name="Zuccolo A."/>
            <person name="Fan C."/>
            <person name="Sebastian A."/>
            <person name="Kramer M."/>
            <person name="Spiegel L."/>
            <person name="Nascimento L."/>
            <person name="Zutavern T."/>
            <person name="Miller B."/>
            <person name="Ambroise C."/>
            <person name="Muller S."/>
            <person name="Spooner W."/>
            <person name="Narechania A."/>
            <person name="Ren L."/>
            <person name="Wei S."/>
            <person name="Kumari S."/>
            <person name="Faga B."/>
            <person name="Levy M.J."/>
            <person name="McMahan L."/>
            <person name="Van Buren P."/>
            <person name="Vaughn M.W."/>
            <person name="Ying K."/>
            <person name="Yeh C.-T."/>
            <person name="Emrich S.J."/>
            <person name="Jia Y."/>
            <person name="Kalyanaraman A."/>
            <person name="Hsia A.-P."/>
            <person name="Barbazuk W.B."/>
            <person name="Baucom R.S."/>
            <person name="Brutnell T.P."/>
            <person name="Carpita N.C."/>
            <person name="Chaparro C."/>
            <person name="Chia J.-M."/>
            <person name="Deragon J.-M."/>
            <person name="Estill J.C."/>
            <person name="Fu Y."/>
            <person name="Jeddeloh J.A."/>
            <person name="Han Y."/>
            <person name="Lee H."/>
            <person name="Li P."/>
            <person name="Lisch D.R."/>
            <person name="Liu S."/>
            <person name="Liu Z."/>
            <person name="Nagel D.H."/>
            <person name="McCann M.C."/>
            <person name="SanMiguel P."/>
            <person name="Myers A.M."/>
            <person name="Nettleton D."/>
            <person name="Nguyen J."/>
            <person name="Penning B.W."/>
            <person name="Ponnala L."/>
            <person name="Schneider K.L."/>
            <person name="Schwartz D.C."/>
            <person name="Sharma A."/>
            <person name="Soderlund C."/>
            <person name="Springer N.M."/>
            <person name="Sun Q."/>
            <person name="Wang H."/>
            <person name="Waterman M."/>
            <person name="Westerman R."/>
            <person name="Wolfgruber T.K."/>
            <person name="Yang L."/>
            <person name="Yu Y."/>
            <person name="Zhang L."/>
            <person name="Zhou S."/>
            <person name="Zhu Q."/>
            <person name="Bennetzen J.L."/>
            <person name="Dawe R.K."/>
            <person name="Jiang J."/>
            <person name="Jiang N."/>
            <person name="Presting G.G."/>
            <person name="Wessler S.R."/>
            <person name="Aluru S."/>
            <person name="Martienssen R.A."/>
            <person name="Clifton S.W."/>
            <person name="McCombie W.R."/>
            <person name="Wing R.A."/>
            <person name="Wilson R.K."/>
        </authorList>
    </citation>
    <scope>NUCLEOTIDE SEQUENCE [LARGE SCALE GENOMIC DNA]</scope>
    <source>
        <strain evidence="3">cv. B73</strain>
    </source>
</reference>
<sequence>MALSRTAWIAGGLVARLLLIAVLALTVQSRFSNRTYYDFKAAGYNNDLQSYTYGQADDDAQAPSSLILDVSMYADIVVTVVLASGVGAGFGATDDVLEYVEHGSRWAEEATQDLVKYYHKGLIAIVFLLIGMVLSVCATVVSTRLRVRAASNDDIADDV</sequence>
<feature type="transmembrane region" description="Helical" evidence="1">
    <location>
        <begin position="6"/>
        <end position="27"/>
    </location>
</feature>
<dbReference type="InParanoid" id="A0A804PJX9"/>
<dbReference type="Gramene" id="Zm00001eb244440_T001">
    <property type="protein sequence ID" value="Zm00001eb244440_P001"/>
    <property type="gene ID" value="Zm00001eb244440"/>
</dbReference>
<accession>A0A804PJX9</accession>
<evidence type="ECO:0000256" key="1">
    <source>
        <dbReference type="SAM" id="Phobius"/>
    </source>
</evidence>
<protein>
    <recommendedName>
        <fullName evidence="4">CASP-like protein</fullName>
    </recommendedName>
</protein>
<dbReference type="Proteomes" id="UP000007305">
    <property type="component" value="Chromosome 5"/>
</dbReference>